<dbReference type="RefSeq" id="WP_176229570.1">
    <property type="nucleotide sequence ID" value="NZ_BLSB01000030.1"/>
</dbReference>
<reference evidence="1 2" key="1">
    <citation type="journal article" date="2020" name="Front. Microbiol.">
        <title>Single-cell genomics of novel Actinobacteria with the Wood-Ljungdahl pathway discovered in a serpentinizing system.</title>
        <authorList>
            <person name="Merino N."/>
            <person name="Kawai M."/>
            <person name="Boyd E.S."/>
            <person name="Colman D.R."/>
            <person name="McGlynn S.E."/>
            <person name="Nealson K.H."/>
            <person name="Kurokawa K."/>
            <person name="Hongoh Y."/>
        </authorList>
    </citation>
    <scope>NUCLEOTIDE SEQUENCE [LARGE SCALE GENOMIC DNA]</scope>
    <source>
        <strain evidence="1 2">S43</strain>
    </source>
</reference>
<proteinExistence type="predicted"/>
<dbReference type="Proteomes" id="UP000576480">
    <property type="component" value="Unassembled WGS sequence"/>
</dbReference>
<evidence type="ECO:0008006" key="3">
    <source>
        <dbReference type="Google" id="ProtNLM"/>
    </source>
</evidence>
<evidence type="ECO:0000313" key="1">
    <source>
        <dbReference type="EMBL" id="GFP34878.1"/>
    </source>
</evidence>
<name>A0A6V8PR91_9ACTN</name>
<organism evidence="1 2">
    <name type="scientific">Candidatus Hakubella thermalkaliphila</name>
    <dbReference type="NCBI Taxonomy" id="2754717"/>
    <lineage>
        <taxon>Bacteria</taxon>
        <taxon>Bacillati</taxon>
        <taxon>Actinomycetota</taxon>
        <taxon>Actinomycetota incertae sedis</taxon>
        <taxon>Candidatus Hakubellales</taxon>
        <taxon>Candidatus Hakubellaceae</taxon>
        <taxon>Candidatus Hakubella</taxon>
    </lineage>
</organism>
<evidence type="ECO:0000313" key="2">
    <source>
        <dbReference type="Proteomes" id="UP000576480"/>
    </source>
</evidence>
<dbReference type="EMBL" id="BLSB01000030">
    <property type="protein sequence ID" value="GFP34878.1"/>
    <property type="molecule type" value="Genomic_DNA"/>
</dbReference>
<dbReference type="AlphaFoldDB" id="A0A6V8PR91"/>
<dbReference type="SUPFAM" id="SSF88723">
    <property type="entry name" value="PIN domain-like"/>
    <property type="match status" value="1"/>
</dbReference>
<sequence>MKRKMKVYLDTSVISALFDERNPERKSLTEAFFKESPMHRGAPRRMKIGLFSREIENFEPFISEITSAEIKRTPDIELGSKMKEVISRFSILPLTDDVEWLANEYTRYGAVPETYPEDAYHIAIAVINNLDFLLSWNFKHIVRRKTRDIVKMINTLNRFRQIEIMTPAELL</sequence>
<accession>A0A6V8PR91</accession>
<gene>
    <name evidence="1" type="ORF">HKBW3S43_00670</name>
</gene>
<comment type="caution">
    <text evidence="1">The sequence shown here is derived from an EMBL/GenBank/DDBJ whole genome shotgun (WGS) entry which is preliminary data.</text>
</comment>
<protein>
    <recommendedName>
        <fullName evidence="3">PIN domain-containing protein</fullName>
    </recommendedName>
</protein>
<dbReference type="InterPro" id="IPR029060">
    <property type="entry name" value="PIN-like_dom_sf"/>
</dbReference>
<dbReference type="Gene3D" id="3.40.50.1010">
    <property type="entry name" value="5'-nuclease"/>
    <property type="match status" value="1"/>
</dbReference>